<dbReference type="AlphaFoldDB" id="A0A9W4XKE6"/>
<dbReference type="Pfam" id="PF02541">
    <property type="entry name" value="Ppx-GppA"/>
    <property type="match status" value="1"/>
</dbReference>
<dbReference type="Gene3D" id="3.30.420.150">
    <property type="entry name" value="Exopolyphosphatase. Domain 2"/>
    <property type="match status" value="1"/>
</dbReference>
<gene>
    <name evidence="3" type="ORF">PDIGIT_LOCUS8273</name>
</gene>
<evidence type="ECO:0008006" key="5">
    <source>
        <dbReference type="Google" id="ProtNLM"/>
    </source>
</evidence>
<dbReference type="PANTHER" id="PTHR30005">
    <property type="entry name" value="EXOPOLYPHOSPHATASE"/>
    <property type="match status" value="1"/>
</dbReference>
<evidence type="ECO:0000313" key="3">
    <source>
        <dbReference type="EMBL" id="CAI6335194.1"/>
    </source>
</evidence>
<feature type="domain" description="Ppx/GppA phosphatase N-terminal" evidence="1">
    <location>
        <begin position="21"/>
        <end position="323"/>
    </location>
</feature>
<evidence type="ECO:0000259" key="2">
    <source>
        <dbReference type="Pfam" id="PF23566"/>
    </source>
</evidence>
<evidence type="ECO:0000313" key="4">
    <source>
        <dbReference type="Proteomes" id="UP001152607"/>
    </source>
</evidence>
<dbReference type="InterPro" id="IPR003695">
    <property type="entry name" value="Ppx_GppA_N"/>
</dbReference>
<protein>
    <recommendedName>
        <fullName evidence="5">Ppx/GppA phosphatase domain-containing protein</fullName>
    </recommendedName>
</protein>
<dbReference type="Pfam" id="PF23566">
    <property type="entry name" value="RTG2_C"/>
    <property type="match status" value="1"/>
</dbReference>
<accession>A0A9W4XKE6</accession>
<keyword evidence="4" id="KW-1185">Reference proteome</keyword>
<dbReference type="InterPro" id="IPR050273">
    <property type="entry name" value="GppA/Ppx_hydrolase"/>
</dbReference>
<dbReference type="PANTHER" id="PTHR30005:SF0">
    <property type="entry name" value="RETROGRADE REGULATION PROTEIN 2"/>
    <property type="match status" value="1"/>
</dbReference>
<dbReference type="InterPro" id="IPR043129">
    <property type="entry name" value="ATPase_NBD"/>
</dbReference>
<comment type="caution">
    <text evidence="3">The sequence shown here is derived from an EMBL/GenBank/DDBJ whole genome shotgun (WGS) entry which is preliminary data.</text>
</comment>
<organism evidence="3 4">
    <name type="scientific">Periconia digitata</name>
    <dbReference type="NCBI Taxonomy" id="1303443"/>
    <lineage>
        <taxon>Eukaryota</taxon>
        <taxon>Fungi</taxon>
        <taxon>Dikarya</taxon>
        <taxon>Ascomycota</taxon>
        <taxon>Pezizomycotina</taxon>
        <taxon>Dothideomycetes</taxon>
        <taxon>Pleosporomycetidae</taxon>
        <taxon>Pleosporales</taxon>
        <taxon>Massarineae</taxon>
        <taxon>Periconiaceae</taxon>
        <taxon>Periconia</taxon>
    </lineage>
</organism>
<dbReference type="InterPro" id="IPR057512">
    <property type="entry name" value="RTG2_C"/>
</dbReference>
<dbReference type="Proteomes" id="UP001152607">
    <property type="component" value="Unassembled WGS sequence"/>
</dbReference>
<feature type="domain" description="RTG2 C-terminal" evidence="2">
    <location>
        <begin position="330"/>
        <end position="542"/>
    </location>
</feature>
<dbReference type="OrthoDB" id="2014654at2759"/>
<dbReference type="EMBL" id="CAOQHR010000005">
    <property type="protein sequence ID" value="CAI6335194.1"/>
    <property type="molecule type" value="Genomic_DNA"/>
</dbReference>
<dbReference type="FunFam" id="3.30.420.40:FF:000191">
    <property type="entry name" value="Retrograde regulation protein 2"/>
    <property type="match status" value="1"/>
</dbReference>
<dbReference type="SUPFAM" id="SSF53067">
    <property type="entry name" value="Actin-like ATPase domain"/>
    <property type="match status" value="2"/>
</dbReference>
<dbReference type="Gene3D" id="3.30.420.40">
    <property type="match status" value="1"/>
</dbReference>
<dbReference type="GO" id="GO:0006357">
    <property type="term" value="P:regulation of transcription by RNA polymerase II"/>
    <property type="evidence" value="ECO:0007669"/>
    <property type="project" value="TreeGrafter"/>
</dbReference>
<reference evidence="3" key="1">
    <citation type="submission" date="2023-01" db="EMBL/GenBank/DDBJ databases">
        <authorList>
            <person name="Van Ghelder C."/>
            <person name="Rancurel C."/>
        </authorList>
    </citation>
    <scope>NUCLEOTIDE SEQUENCE</scope>
    <source>
        <strain evidence="3">CNCM I-4278</strain>
    </source>
</reference>
<name>A0A9W4XKE6_9PLEO</name>
<sequence>MLCNGIRCSITDLSPATARILPTVYLSRAAISLYDAQYPPNATAPVPIPKETIKSVINALLHFKLTCADFGVPEHHVRVVATEATRKAINSAEFRAEILDKTGWNVELLEKEVEGRVGAHGVASSFADVKGLVMDLGGGSTQITWVRTQDGRIDMYEKGSVSLPYGAAALMKGLQTAGASRQSEAFAIFEKQVIGDLTAAVKTIDIPRDLIEQEGGLSLYVSGGGFRGWGFLLMSQHHITPYPIPIINGFRTSVESFHNTQTVKAAVNGEETPDIFRVSQRRAGQVPAVAFLVDCLAKTLPSVTNVYFCQGGVREGTHFSNLDASQRLEDPLVTATKPYAQHPIQGIVELLLEVAQGSLSGPRETIFSLALVTAFAQAMYVHAAFPKDLSAGAALRSTTTGFFAAAHGISHEQRALLAILLCERYGGFGSISPTEQDFYHRMMQLLPDGTFWRCLVFGRIAGVLAKVHPAGVGSEKRVKLDTRWETTKKGNEKLCIDFGFTQKIDELDEALHGALLKVGKAGKKKHWQGAEGHKVQVTVNGKEYSEE</sequence>
<evidence type="ECO:0000259" key="1">
    <source>
        <dbReference type="Pfam" id="PF02541"/>
    </source>
</evidence>
<proteinExistence type="predicted"/>